<organism evidence="2 3">
    <name type="scientific">Clathrospora elynae</name>
    <dbReference type="NCBI Taxonomy" id="706981"/>
    <lineage>
        <taxon>Eukaryota</taxon>
        <taxon>Fungi</taxon>
        <taxon>Dikarya</taxon>
        <taxon>Ascomycota</taxon>
        <taxon>Pezizomycotina</taxon>
        <taxon>Dothideomycetes</taxon>
        <taxon>Pleosporomycetidae</taxon>
        <taxon>Pleosporales</taxon>
        <taxon>Diademaceae</taxon>
        <taxon>Clathrospora</taxon>
    </lineage>
</organism>
<feature type="region of interest" description="Disordered" evidence="1">
    <location>
        <begin position="17"/>
        <end position="75"/>
    </location>
</feature>
<feature type="compositionally biased region" description="Low complexity" evidence="1">
    <location>
        <begin position="62"/>
        <end position="74"/>
    </location>
</feature>
<keyword evidence="3" id="KW-1185">Reference proteome</keyword>
<evidence type="ECO:0000313" key="3">
    <source>
        <dbReference type="Proteomes" id="UP000800038"/>
    </source>
</evidence>
<sequence>MEMCATYRMVLKWLSASQQAEKPASQHPSASEPSSDGKPPPKLESVHSKRASVYESPHESSSEPSSYRSPYAESVPNSFTEANAANLPSVNITLGRPLGSTSSSLSLFGPFEPPQDQSTALIVLPQHP</sequence>
<evidence type="ECO:0000313" key="2">
    <source>
        <dbReference type="EMBL" id="KAF1941220.1"/>
    </source>
</evidence>
<name>A0A6A5SNE8_9PLEO</name>
<protein>
    <submittedName>
        <fullName evidence="2">Uncharacterized protein</fullName>
    </submittedName>
</protein>
<accession>A0A6A5SNE8</accession>
<feature type="compositionally biased region" description="Polar residues" evidence="1">
    <location>
        <begin position="17"/>
        <end position="34"/>
    </location>
</feature>
<feature type="region of interest" description="Disordered" evidence="1">
    <location>
        <begin position="103"/>
        <end position="128"/>
    </location>
</feature>
<proteinExistence type="predicted"/>
<dbReference type="AlphaFoldDB" id="A0A6A5SNE8"/>
<dbReference type="EMBL" id="ML976050">
    <property type="protein sequence ID" value="KAF1941220.1"/>
    <property type="molecule type" value="Genomic_DNA"/>
</dbReference>
<evidence type="ECO:0000256" key="1">
    <source>
        <dbReference type="SAM" id="MobiDB-lite"/>
    </source>
</evidence>
<reference evidence="2" key="1">
    <citation type="journal article" date="2020" name="Stud. Mycol.">
        <title>101 Dothideomycetes genomes: a test case for predicting lifestyles and emergence of pathogens.</title>
        <authorList>
            <person name="Haridas S."/>
            <person name="Albert R."/>
            <person name="Binder M."/>
            <person name="Bloem J."/>
            <person name="Labutti K."/>
            <person name="Salamov A."/>
            <person name="Andreopoulos B."/>
            <person name="Baker S."/>
            <person name="Barry K."/>
            <person name="Bills G."/>
            <person name="Bluhm B."/>
            <person name="Cannon C."/>
            <person name="Castanera R."/>
            <person name="Culley D."/>
            <person name="Daum C."/>
            <person name="Ezra D."/>
            <person name="Gonzalez J."/>
            <person name="Henrissat B."/>
            <person name="Kuo A."/>
            <person name="Liang C."/>
            <person name="Lipzen A."/>
            <person name="Lutzoni F."/>
            <person name="Magnuson J."/>
            <person name="Mondo S."/>
            <person name="Nolan M."/>
            <person name="Ohm R."/>
            <person name="Pangilinan J."/>
            <person name="Park H.-J."/>
            <person name="Ramirez L."/>
            <person name="Alfaro M."/>
            <person name="Sun H."/>
            <person name="Tritt A."/>
            <person name="Yoshinaga Y."/>
            <person name="Zwiers L.-H."/>
            <person name="Turgeon B."/>
            <person name="Goodwin S."/>
            <person name="Spatafora J."/>
            <person name="Crous P."/>
            <person name="Grigoriev I."/>
        </authorList>
    </citation>
    <scope>NUCLEOTIDE SEQUENCE</scope>
    <source>
        <strain evidence="2">CBS 161.51</strain>
    </source>
</reference>
<gene>
    <name evidence="2" type="ORF">EJ02DRAFT_207109</name>
</gene>
<dbReference type="Proteomes" id="UP000800038">
    <property type="component" value="Unassembled WGS sequence"/>
</dbReference>